<dbReference type="AlphaFoldDB" id="A0AA48M0A5"/>
<feature type="region of interest" description="Disordered" evidence="1">
    <location>
        <begin position="24"/>
        <end position="74"/>
    </location>
</feature>
<organism evidence="2">
    <name type="scientific">freshwater sediment metagenome</name>
    <dbReference type="NCBI Taxonomy" id="556182"/>
    <lineage>
        <taxon>unclassified sequences</taxon>
        <taxon>metagenomes</taxon>
        <taxon>ecological metagenomes</taxon>
    </lineage>
</organism>
<evidence type="ECO:0000256" key="1">
    <source>
        <dbReference type="SAM" id="MobiDB-lite"/>
    </source>
</evidence>
<dbReference type="EMBL" id="OY288114">
    <property type="protein sequence ID" value="CAJ0851430.1"/>
    <property type="molecule type" value="Genomic_DNA"/>
</dbReference>
<proteinExistence type="predicted"/>
<accession>A0AA48M0A5</accession>
<protein>
    <submittedName>
        <fullName evidence="2">Uncharacterized protein</fullName>
    </submittedName>
</protein>
<evidence type="ECO:0000313" key="2">
    <source>
        <dbReference type="EMBL" id="CAJ0851430.1"/>
    </source>
</evidence>
<name>A0AA48M0A5_9ZZZZ</name>
<sequence>MKVKILGGAAVAVAATALALAGAVPAQARKAHHGAKPAAEKHACGGKNGCPSMNKSEDKAATTEKPEAKPAEGK</sequence>
<feature type="compositionally biased region" description="Basic and acidic residues" evidence="1">
    <location>
        <begin position="55"/>
        <end position="74"/>
    </location>
</feature>
<gene>
    <name evidence="2" type="ORF">AMST5_00416</name>
</gene>
<reference evidence="2" key="1">
    <citation type="submission" date="2023-07" db="EMBL/GenBank/DDBJ databases">
        <authorList>
            <person name="Pelsma A.J. K."/>
        </authorList>
    </citation>
    <scope>NUCLEOTIDE SEQUENCE</scope>
</reference>